<dbReference type="InterPro" id="IPR011055">
    <property type="entry name" value="Dup_hybrid_motif"/>
</dbReference>
<accession>A0A5C8NMH7</accession>
<gene>
    <name evidence="3" type="ORF">FHP08_18245</name>
</gene>
<keyword evidence="4" id="KW-1185">Reference proteome</keyword>
<comment type="similarity">
    <text evidence="1">Belongs to the E.coli NlpD/Haemophilus LppB family.</text>
</comment>
<dbReference type="EMBL" id="VDUY01000012">
    <property type="protein sequence ID" value="TXL61673.1"/>
    <property type="molecule type" value="Genomic_DNA"/>
</dbReference>
<name>A0A5C8NMH7_9BURK</name>
<dbReference type="CDD" id="cd12797">
    <property type="entry name" value="M23_peptidase"/>
    <property type="match status" value="1"/>
</dbReference>
<dbReference type="OrthoDB" id="9795421at2"/>
<reference evidence="3 4" key="1">
    <citation type="submission" date="2019-06" db="EMBL/GenBank/DDBJ databases">
        <title>Quisquiliibacterium sp. nov., isolated from a maize field.</title>
        <authorList>
            <person name="Lin S.-Y."/>
            <person name="Tsai C.-F."/>
            <person name="Young C.-C."/>
        </authorList>
    </citation>
    <scope>NUCLEOTIDE SEQUENCE [LARGE SCALE GENOMIC DNA]</scope>
    <source>
        <strain evidence="3 4">CC-CFT501</strain>
    </source>
</reference>
<dbReference type="SUPFAM" id="SSF51261">
    <property type="entry name" value="Duplicated hybrid motif"/>
    <property type="match status" value="1"/>
</dbReference>
<evidence type="ECO:0000313" key="3">
    <source>
        <dbReference type="EMBL" id="TXL61673.1"/>
    </source>
</evidence>
<feature type="domain" description="M23ase beta-sheet core" evidence="2">
    <location>
        <begin position="2"/>
        <end position="93"/>
    </location>
</feature>
<dbReference type="InterPro" id="IPR050570">
    <property type="entry name" value="Cell_wall_metabolism_enzyme"/>
</dbReference>
<sequence>MGVSIGGKPGDPVVAAADGRVIFSGPGPRGYGNLLIVKHDNDTLSVYAHNRALLVKEGANVKRGQRIAELGDSGADRPKLHFEIRKQGKPVDPSDYLPAR</sequence>
<dbReference type="Gene3D" id="2.70.70.10">
    <property type="entry name" value="Glucose Permease (Domain IIA)"/>
    <property type="match status" value="1"/>
</dbReference>
<organism evidence="3 4">
    <name type="scientific">Zeimonas arvi</name>
    <dbReference type="NCBI Taxonomy" id="2498847"/>
    <lineage>
        <taxon>Bacteria</taxon>
        <taxon>Pseudomonadati</taxon>
        <taxon>Pseudomonadota</taxon>
        <taxon>Betaproteobacteria</taxon>
        <taxon>Burkholderiales</taxon>
        <taxon>Burkholderiaceae</taxon>
        <taxon>Zeimonas</taxon>
    </lineage>
</organism>
<dbReference type="Pfam" id="PF01551">
    <property type="entry name" value="Peptidase_M23"/>
    <property type="match status" value="1"/>
</dbReference>
<proteinExistence type="inferred from homology"/>
<dbReference type="AlphaFoldDB" id="A0A5C8NMH7"/>
<dbReference type="Proteomes" id="UP000321548">
    <property type="component" value="Unassembled WGS sequence"/>
</dbReference>
<dbReference type="InterPro" id="IPR016047">
    <property type="entry name" value="M23ase_b-sheet_dom"/>
</dbReference>
<evidence type="ECO:0000259" key="2">
    <source>
        <dbReference type="Pfam" id="PF01551"/>
    </source>
</evidence>
<dbReference type="PANTHER" id="PTHR21666:SF263">
    <property type="entry name" value="MUREIN HYDROLASE ACTIVATOR NLPD"/>
    <property type="match status" value="1"/>
</dbReference>
<dbReference type="PANTHER" id="PTHR21666">
    <property type="entry name" value="PEPTIDASE-RELATED"/>
    <property type="match status" value="1"/>
</dbReference>
<comment type="caution">
    <text evidence="3">The sequence shown here is derived from an EMBL/GenBank/DDBJ whole genome shotgun (WGS) entry which is preliminary data.</text>
</comment>
<evidence type="ECO:0000313" key="4">
    <source>
        <dbReference type="Proteomes" id="UP000321548"/>
    </source>
</evidence>
<evidence type="ECO:0000256" key="1">
    <source>
        <dbReference type="ARBA" id="ARBA00038420"/>
    </source>
</evidence>
<protein>
    <recommendedName>
        <fullName evidence="2">M23ase beta-sheet core domain-containing protein</fullName>
    </recommendedName>
</protein>
<dbReference type="GO" id="GO:0004222">
    <property type="term" value="F:metalloendopeptidase activity"/>
    <property type="evidence" value="ECO:0007669"/>
    <property type="project" value="TreeGrafter"/>
</dbReference>